<accession>A0A3B1D4M8</accession>
<dbReference type="GO" id="GO:0005524">
    <property type="term" value="F:ATP binding"/>
    <property type="evidence" value="ECO:0007669"/>
    <property type="project" value="UniProtKB-KW"/>
</dbReference>
<evidence type="ECO:0000256" key="2">
    <source>
        <dbReference type="ARBA" id="ARBA00011738"/>
    </source>
</evidence>
<dbReference type="InterPro" id="IPR056301">
    <property type="entry name" value="GWD-like_N_Ig"/>
</dbReference>
<evidence type="ECO:0000256" key="1">
    <source>
        <dbReference type="ARBA" id="ARBA00001946"/>
    </source>
</evidence>
<dbReference type="Pfam" id="PF23166">
    <property type="entry name" value="Ig_N_CWD1"/>
    <property type="match status" value="2"/>
</dbReference>
<dbReference type="Pfam" id="PF01326">
    <property type="entry name" value="PPDK_N"/>
    <property type="match status" value="1"/>
</dbReference>
<keyword evidence="3 13" id="KW-0808">Transferase</keyword>
<evidence type="ECO:0000256" key="7">
    <source>
        <dbReference type="ARBA" id="ARBA00022840"/>
    </source>
</evidence>
<feature type="domain" description="Alpha-glucan water dikinase-like N-terminal Ig-like" evidence="12">
    <location>
        <begin position="151"/>
        <end position="264"/>
    </location>
</feature>
<evidence type="ECO:0000256" key="5">
    <source>
        <dbReference type="ARBA" id="ARBA00022741"/>
    </source>
</evidence>
<keyword evidence="9" id="KW-0119">Carbohydrate metabolism</keyword>
<feature type="domain" description="Alpha-glucan water dikinase phosphohistidine-like" evidence="11">
    <location>
        <begin position="702"/>
        <end position="813"/>
    </location>
</feature>
<keyword evidence="4" id="KW-0479">Metal-binding</keyword>
<comment type="cofactor">
    <cofactor evidence="1">
        <name>Mg(2+)</name>
        <dbReference type="ChEBI" id="CHEBI:18420"/>
    </cofactor>
</comment>
<dbReference type="GO" id="GO:0008986">
    <property type="term" value="F:pyruvate, water dikinase activity"/>
    <property type="evidence" value="ECO:0007669"/>
    <property type="project" value="UniProtKB-EC"/>
</dbReference>
<feature type="domain" description="Pyruvate phosphate dikinase AMP/ATP-binding" evidence="10">
    <location>
        <begin position="948"/>
        <end position="1024"/>
    </location>
</feature>
<dbReference type="AlphaFoldDB" id="A0A3B1D4M8"/>
<sequence>MAEEIKTRSGINLLADRRETNGGIEISLRMKNGRECVLHWGLAPDERAPWQTPPQPLWPKGSRAFGEGALQTPFTLHNNEGRIIIRLNKDLNFHILNFALFFPEEGSWDNNRGKNYRIRIKPPARKGPPPAQVLEEELKGREVLFKDVYGLDPDHRLAVALSREDGRYRLNLLTDMAGPLLLHWGVAIHGRNEWLLPPSSMHPPKTEVFDGKAAETPFVLHEGLNQLILEFGEEDAPMGIPFVLRHPGTGRWIKNQGRNFYIPVAGQKEIPLSQLAETIIRAEMGNHSWTLMHRFNLCHDLIENVRNDVEGLALLFVWLRFSAIRQLVWQRNYNTKPRELTHSQDRLTLKLAEVYISEPASRDLIRLMMTTVGRGGEGQRIRDEILHIMHRHHIKEVAGHFLEEWHQKLHNNATPDDIVICEAYLNFLRSDGDLELFYRTLEAGGVTKERLEGFERPIKSPPDFIPHLKEALIHDFEEYLRLLRSVHSGTDLESAINAARYLLDTEASELLEFIWTHKDNSKTEVVELVDRITRVRRILNRLLNTEKDNVRVRDILYLDLALEEFLRVIVERNIHSRMAVKELVELVGLVLENVRFFFDNEEFSACLREWQRLEAAAPLTRDRALHAKALLDRIGRAIGAFIDHYYQLLQPRAELLGKAFQADSWAITLFSEEIVRGRPAFVLSMLLRYLDPVLRKKAKLGNWQVISQGEGVGRVETVESLSAVQGKSFDRPTVIIADKVRGDEEPPEGVTAVITPDAVDLVSHVAVRARNARLLFAICYDRKHLERLKSLRDRYLSFAVNASGDVVFEEVSGEMVTAPPRVKLGFIKIARPEFTAYAIAATDFREGLVGGKSLNLTRLQGKLPDWIHLPASVALPFGVFENVLALDRNSGIEQRYRELISRLDGNPEEILAEIRKTLLGLEAPEELPAVLRRVMEDAGLAWPKDWDNAWMCIKRVWASRWNERAYLSRKARGIPDEDLFMAVLIQQVVEAEYSFVIHTENPFTGDRDELYAEVVLGLGETLVGNYPGRALGFTCKKGGSEPQLLSYPSKSIGLFGGGLIFRSDSNGEDLSGYAGAGLYDSVMLPPPREVSLDYTEEPLVWDEKFRKELLTGIANVGIMTEKVLGSPQDIEGALVQGRYYVVQTRPQV</sequence>
<evidence type="ECO:0000313" key="13">
    <source>
        <dbReference type="EMBL" id="VAX30948.1"/>
    </source>
</evidence>
<keyword evidence="6" id="KW-0418">Kinase</keyword>
<dbReference type="InterPro" id="IPR054481">
    <property type="entry name" value="GWD1_pHisD"/>
</dbReference>
<protein>
    <submittedName>
        <fullName evidence="13">Phosphoenolpyruvate synthase</fullName>
        <ecNumber evidence="13">2.7.9.2</ecNumber>
    </submittedName>
</protein>
<dbReference type="Gene3D" id="3.30.470.20">
    <property type="entry name" value="ATP-grasp fold, B domain"/>
    <property type="match status" value="1"/>
</dbReference>
<evidence type="ECO:0000256" key="3">
    <source>
        <dbReference type="ARBA" id="ARBA00022679"/>
    </source>
</evidence>
<dbReference type="PANTHER" id="PTHR46999">
    <property type="entry name" value="ALPHA-GLUCAN WATER DIKINASE 1, CHLOROPLASTIC-RELATED"/>
    <property type="match status" value="1"/>
</dbReference>
<name>A0A3B1D4M8_9ZZZZ</name>
<dbReference type="InterPro" id="IPR013815">
    <property type="entry name" value="ATP_grasp_subdomain_1"/>
</dbReference>
<evidence type="ECO:0000256" key="8">
    <source>
        <dbReference type="ARBA" id="ARBA00022842"/>
    </source>
</evidence>
<evidence type="ECO:0000256" key="6">
    <source>
        <dbReference type="ARBA" id="ARBA00022777"/>
    </source>
</evidence>
<feature type="domain" description="Alpha-glucan water dikinase-like N-terminal Ig-like" evidence="12">
    <location>
        <begin position="12"/>
        <end position="119"/>
    </location>
</feature>
<reference evidence="13" key="1">
    <citation type="submission" date="2018-06" db="EMBL/GenBank/DDBJ databases">
        <authorList>
            <person name="Zhirakovskaya E."/>
        </authorList>
    </citation>
    <scope>NUCLEOTIDE SEQUENCE</scope>
</reference>
<proteinExistence type="predicted"/>
<organism evidence="13">
    <name type="scientific">hydrothermal vent metagenome</name>
    <dbReference type="NCBI Taxonomy" id="652676"/>
    <lineage>
        <taxon>unclassified sequences</taxon>
        <taxon>metagenomes</taxon>
        <taxon>ecological metagenomes</taxon>
    </lineage>
</organism>
<evidence type="ECO:0000259" key="10">
    <source>
        <dbReference type="Pfam" id="PF01326"/>
    </source>
</evidence>
<keyword evidence="5" id="KW-0547">Nucleotide-binding</keyword>
<dbReference type="InterPro" id="IPR002192">
    <property type="entry name" value="PPDK_AMP/ATP-bd"/>
</dbReference>
<keyword evidence="13" id="KW-0670">Pyruvate</keyword>
<dbReference type="Gene3D" id="3.30.1490.20">
    <property type="entry name" value="ATP-grasp fold, A domain"/>
    <property type="match status" value="2"/>
</dbReference>
<evidence type="ECO:0000256" key="9">
    <source>
        <dbReference type="ARBA" id="ARBA00023277"/>
    </source>
</evidence>
<evidence type="ECO:0000259" key="12">
    <source>
        <dbReference type="Pfam" id="PF23166"/>
    </source>
</evidence>
<comment type="subunit">
    <text evidence="2">Homodimer.</text>
</comment>
<keyword evidence="7" id="KW-0067">ATP-binding</keyword>
<gene>
    <name evidence="13" type="ORF">MNBD_NITROSPIRAE02-1282</name>
</gene>
<dbReference type="EMBL" id="UOGH01000187">
    <property type="protein sequence ID" value="VAX30948.1"/>
    <property type="molecule type" value="Genomic_DNA"/>
</dbReference>
<dbReference type="PANTHER" id="PTHR46999:SF1">
    <property type="entry name" value="ALPHA-GLUCAN WATER DIKINASE 1, CHLOROPLASTIC"/>
    <property type="match status" value="1"/>
</dbReference>
<dbReference type="SUPFAM" id="SSF56059">
    <property type="entry name" value="Glutathione synthetase ATP-binding domain-like"/>
    <property type="match status" value="1"/>
</dbReference>
<evidence type="ECO:0000259" key="11">
    <source>
        <dbReference type="Pfam" id="PF22973"/>
    </source>
</evidence>
<keyword evidence="8" id="KW-0460">Magnesium</keyword>
<evidence type="ECO:0000256" key="4">
    <source>
        <dbReference type="ARBA" id="ARBA00022723"/>
    </source>
</evidence>
<dbReference type="Pfam" id="PF22973">
    <property type="entry name" value="GWD1_pHisD"/>
    <property type="match status" value="1"/>
</dbReference>
<dbReference type="GO" id="GO:0046872">
    <property type="term" value="F:metal ion binding"/>
    <property type="evidence" value="ECO:0007669"/>
    <property type="project" value="UniProtKB-KW"/>
</dbReference>
<dbReference type="EC" id="2.7.9.2" evidence="13"/>